<feature type="compositionally biased region" description="Polar residues" evidence="8">
    <location>
        <begin position="37"/>
        <end position="50"/>
    </location>
</feature>
<evidence type="ECO:0000313" key="9">
    <source>
        <dbReference type="EMBL" id="KAK3863061.1"/>
    </source>
</evidence>
<evidence type="ECO:0008006" key="11">
    <source>
        <dbReference type="Google" id="ProtNLM"/>
    </source>
</evidence>
<dbReference type="SMART" id="SM00174">
    <property type="entry name" value="RHO"/>
    <property type="match status" value="1"/>
</dbReference>
<accession>A0AAE1K1K4</accession>
<dbReference type="PRINTS" id="PR00449">
    <property type="entry name" value="RASTRNSFRMNG"/>
</dbReference>
<comment type="subcellular location">
    <subcellularLocation>
        <location evidence="7">Endomembrane system</location>
        <topology evidence="7">Lipid-anchor</topology>
    </subcellularLocation>
</comment>
<organism evidence="9 10">
    <name type="scientific">Petrolisthes cinctipes</name>
    <name type="common">Flat porcelain crab</name>
    <dbReference type="NCBI Taxonomy" id="88211"/>
    <lineage>
        <taxon>Eukaryota</taxon>
        <taxon>Metazoa</taxon>
        <taxon>Ecdysozoa</taxon>
        <taxon>Arthropoda</taxon>
        <taxon>Crustacea</taxon>
        <taxon>Multicrustacea</taxon>
        <taxon>Malacostraca</taxon>
        <taxon>Eumalacostraca</taxon>
        <taxon>Eucarida</taxon>
        <taxon>Decapoda</taxon>
        <taxon>Pleocyemata</taxon>
        <taxon>Anomura</taxon>
        <taxon>Galatheoidea</taxon>
        <taxon>Porcellanidae</taxon>
        <taxon>Petrolisthes</taxon>
    </lineage>
</organism>
<evidence type="ECO:0000256" key="4">
    <source>
        <dbReference type="ARBA" id="ARBA00023136"/>
    </source>
</evidence>
<sequence>MCVEHKHYNTKSTTTTTTAVTNHHVRDTHGHRHKMSAGTSKPRTFAPSSSRLTDRKQKTFKIIVIGDSSVGKTCLTFRFCGGHFPERTEATIGVDFRERKICIDREEIMLQLWDTAGQERFRRSMVQHYYRNVDAVVFVYDVTRMQSFESLPLWIDECYRHMMIDNVPRILVGNKCDCKGEFAVPTNVAQRFADLHCMPLFETSAKNDNDCDHVESIFMTLAHKLKASKPMMTPSPQQFPSQDLHRADILSVSRETSNGGAEGSSCYC</sequence>
<dbReference type="Proteomes" id="UP001286313">
    <property type="component" value="Unassembled WGS sequence"/>
</dbReference>
<keyword evidence="4" id="KW-0472">Membrane</keyword>
<dbReference type="GO" id="GO:0003924">
    <property type="term" value="F:GTPase activity"/>
    <property type="evidence" value="ECO:0007669"/>
    <property type="project" value="InterPro"/>
</dbReference>
<keyword evidence="5" id="KW-0449">Lipoprotein</keyword>
<keyword evidence="10" id="KW-1185">Reference proteome</keyword>
<evidence type="ECO:0000256" key="3">
    <source>
        <dbReference type="ARBA" id="ARBA00023134"/>
    </source>
</evidence>
<dbReference type="SMART" id="SM00175">
    <property type="entry name" value="RAB"/>
    <property type="match status" value="1"/>
</dbReference>
<feature type="region of interest" description="Disordered" evidence="8">
    <location>
        <begin position="29"/>
        <end position="50"/>
    </location>
</feature>
<dbReference type="Gene3D" id="3.40.50.300">
    <property type="entry name" value="P-loop containing nucleotide triphosphate hydrolases"/>
    <property type="match status" value="1"/>
</dbReference>
<dbReference type="SMART" id="SM00173">
    <property type="entry name" value="RAS"/>
    <property type="match status" value="1"/>
</dbReference>
<dbReference type="SMART" id="SM00176">
    <property type="entry name" value="RAN"/>
    <property type="match status" value="1"/>
</dbReference>
<dbReference type="CDD" id="cd04115">
    <property type="entry name" value="Rab33B_Rab33A"/>
    <property type="match status" value="1"/>
</dbReference>
<dbReference type="PROSITE" id="PS51420">
    <property type="entry name" value="RHO"/>
    <property type="match status" value="1"/>
</dbReference>
<evidence type="ECO:0000256" key="5">
    <source>
        <dbReference type="ARBA" id="ARBA00023288"/>
    </source>
</evidence>
<dbReference type="GO" id="GO:0005525">
    <property type="term" value="F:GTP binding"/>
    <property type="evidence" value="ECO:0007669"/>
    <property type="project" value="UniProtKB-KW"/>
</dbReference>
<dbReference type="FunFam" id="3.40.50.300:FF:002685">
    <property type="entry name" value="RAB33A, member RAS oncogene family"/>
    <property type="match status" value="1"/>
</dbReference>
<keyword evidence="3" id="KW-0342">GTP-binding</keyword>
<evidence type="ECO:0000313" key="10">
    <source>
        <dbReference type="Proteomes" id="UP001286313"/>
    </source>
</evidence>
<evidence type="ECO:0000256" key="8">
    <source>
        <dbReference type="SAM" id="MobiDB-lite"/>
    </source>
</evidence>
<gene>
    <name evidence="9" type="ORF">Pcinc_031122</name>
</gene>
<dbReference type="EMBL" id="JAWQEG010004083">
    <property type="protein sequence ID" value="KAK3863061.1"/>
    <property type="molecule type" value="Genomic_DNA"/>
</dbReference>
<dbReference type="InterPro" id="IPR001806">
    <property type="entry name" value="Small_GTPase"/>
</dbReference>
<dbReference type="PROSITE" id="PS51421">
    <property type="entry name" value="RAS"/>
    <property type="match status" value="1"/>
</dbReference>
<dbReference type="GO" id="GO:0012505">
    <property type="term" value="C:endomembrane system"/>
    <property type="evidence" value="ECO:0007669"/>
    <property type="project" value="UniProtKB-SubCell"/>
</dbReference>
<name>A0AAE1K1K4_PETCI</name>
<evidence type="ECO:0000256" key="2">
    <source>
        <dbReference type="ARBA" id="ARBA00022741"/>
    </source>
</evidence>
<evidence type="ECO:0000256" key="1">
    <source>
        <dbReference type="ARBA" id="ARBA00006270"/>
    </source>
</evidence>
<keyword evidence="2" id="KW-0547">Nucleotide-binding</keyword>
<dbReference type="AlphaFoldDB" id="A0AAE1K1K4"/>
<protein>
    <recommendedName>
        <fullName evidence="11">Ras-related protein Rab-33B</fullName>
    </recommendedName>
</protein>
<comment type="similarity">
    <text evidence="1">Belongs to the small GTPase superfamily. Rab family.</text>
</comment>
<dbReference type="InterPro" id="IPR041822">
    <property type="entry name" value="Rab33A/B"/>
</dbReference>
<keyword evidence="6" id="KW-0636">Prenylation</keyword>
<dbReference type="InterPro" id="IPR005225">
    <property type="entry name" value="Small_GTP-bd"/>
</dbReference>
<evidence type="ECO:0000256" key="7">
    <source>
        <dbReference type="ARBA" id="ARBA00037868"/>
    </source>
</evidence>
<dbReference type="PROSITE" id="PS51419">
    <property type="entry name" value="RAB"/>
    <property type="match status" value="1"/>
</dbReference>
<dbReference type="GO" id="GO:0032482">
    <property type="term" value="P:Rab protein signal transduction"/>
    <property type="evidence" value="ECO:0007669"/>
    <property type="project" value="InterPro"/>
</dbReference>
<evidence type="ECO:0000256" key="6">
    <source>
        <dbReference type="ARBA" id="ARBA00023289"/>
    </source>
</evidence>
<dbReference type="InterPro" id="IPR027417">
    <property type="entry name" value="P-loop_NTPase"/>
</dbReference>
<dbReference type="PANTHER" id="PTHR47978">
    <property type="match status" value="1"/>
</dbReference>
<dbReference type="SUPFAM" id="SSF52540">
    <property type="entry name" value="P-loop containing nucleoside triphosphate hydrolases"/>
    <property type="match status" value="1"/>
</dbReference>
<proteinExistence type="inferred from homology"/>
<comment type="caution">
    <text evidence="9">The sequence shown here is derived from an EMBL/GenBank/DDBJ whole genome shotgun (WGS) entry which is preliminary data.</text>
</comment>
<dbReference type="NCBIfam" id="TIGR00231">
    <property type="entry name" value="small_GTP"/>
    <property type="match status" value="1"/>
</dbReference>
<dbReference type="Pfam" id="PF00071">
    <property type="entry name" value="Ras"/>
    <property type="match status" value="1"/>
</dbReference>
<reference evidence="9" key="1">
    <citation type="submission" date="2023-10" db="EMBL/GenBank/DDBJ databases">
        <title>Genome assemblies of two species of porcelain crab, Petrolisthes cinctipes and Petrolisthes manimaculis (Anomura: Porcellanidae).</title>
        <authorList>
            <person name="Angst P."/>
        </authorList>
    </citation>
    <scope>NUCLEOTIDE SEQUENCE</scope>
    <source>
        <strain evidence="9">PB745_01</strain>
        <tissue evidence="9">Gill</tissue>
    </source>
</reference>